<reference evidence="7 8" key="1">
    <citation type="journal article" date="2017" name="Nat. Ecol. Evol.">
        <title>Scallop genome provides insights into evolution of bilaterian karyotype and development.</title>
        <authorList>
            <person name="Wang S."/>
            <person name="Zhang J."/>
            <person name="Jiao W."/>
            <person name="Li J."/>
            <person name="Xun X."/>
            <person name="Sun Y."/>
            <person name="Guo X."/>
            <person name="Huan P."/>
            <person name="Dong B."/>
            <person name="Zhang L."/>
            <person name="Hu X."/>
            <person name="Sun X."/>
            <person name="Wang J."/>
            <person name="Zhao C."/>
            <person name="Wang Y."/>
            <person name="Wang D."/>
            <person name="Huang X."/>
            <person name="Wang R."/>
            <person name="Lv J."/>
            <person name="Li Y."/>
            <person name="Zhang Z."/>
            <person name="Liu B."/>
            <person name="Lu W."/>
            <person name="Hui Y."/>
            <person name="Liang J."/>
            <person name="Zhou Z."/>
            <person name="Hou R."/>
            <person name="Li X."/>
            <person name="Liu Y."/>
            <person name="Li H."/>
            <person name="Ning X."/>
            <person name="Lin Y."/>
            <person name="Zhao L."/>
            <person name="Xing Q."/>
            <person name="Dou J."/>
            <person name="Li Y."/>
            <person name="Mao J."/>
            <person name="Guo H."/>
            <person name="Dou H."/>
            <person name="Li T."/>
            <person name="Mu C."/>
            <person name="Jiang W."/>
            <person name="Fu Q."/>
            <person name="Fu X."/>
            <person name="Miao Y."/>
            <person name="Liu J."/>
            <person name="Yu Q."/>
            <person name="Li R."/>
            <person name="Liao H."/>
            <person name="Li X."/>
            <person name="Kong Y."/>
            <person name="Jiang Z."/>
            <person name="Chourrout D."/>
            <person name="Li R."/>
            <person name="Bao Z."/>
        </authorList>
    </citation>
    <scope>NUCLEOTIDE SEQUENCE [LARGE SCALE GENOMIC DNA]</scope>
    <source>
        <strain evidence="7 8">PY_sf001</strain>
    </source>
</reference>
<dbReference type="AlphaFoldDB" id="A0A210QEP6"/>
<dbReference type="Proteomes" id="UP000242188">
    <property type="component" value="Unassembled WGS sequence"/>
</dbReference>
<dbReference type="PANTHER" id="PTHR13114">
    <property type="entry name" value="MEDIATOR OF RNA POLYMERASE II TRANSCRIPTION SUBUNIT 17"/>
    <property type="match status" value="1"/>
</dbReference>
<comment type="caution">
    <text evidence="7">The sequence shown here is derived from an EMBL/GenBank/DDBJ whole genome shotgun (WGS) entry which is preliminary data.</text>
</comment>
<evidence type="ECO:0000313" key="7">
    <source>
        <dbReference type="EMBL" id="OWF47220.1"/>
    </source>
</evidence>
<feature type="region of interest" description="Disordered" evidence="6">
    <location>
        <begin position="60"/>
        <end position="79"/>
    </location>
</feature>
<gene>
    <name evidence="7" type="ORF">KP79_PYT10649</name>
</gene>
<evidence type="ECO:0000256" key="3">
    <source>
        <dbReference type="ARBA" id="ARBA00023015"/>
    </source>
</evidence>
<dbReference type="STRING" id="6573.A0A210QEP6"/>
<comment type="similarity">
    <text evidence="2">Belongs to the Mediator complex subunit 17 family.</text>
</comment>
<keyword evidence="8" id="KW-1185">Reference proteome</keyword>
<dbReference type="GO" id="GO:0003712">
    <property type="term" value="F:transcription coregulator activity"/>
    <property type="evidence" value="ECO:0007669"/>
    <property type="project" value="InterPro"/>
</dbReference>
<evidence type="ECO:0000313" key="8">
    <source>
        <dbReference type="Proteomes" id="UP000242188"/>
    </source>
</evidence>
<evidence type="ECO:0000256" key="1">
    <source>
        <dbReference type="ARBA" id="ARBA00004123"/>
    </source>
</evidence>
<keyword evidence="5" id="KW-0539">Nucleus</keyword>
<dbReference type="EMBL" id="NEDP02003995">
    <property type="protein sequence ID" value="OWF47220.1"/>
    <property type="molecule type" value="Genomic_DNA"/>
</dbReference>
<sequence length="641" mass="71504">MAAAGVSICVEAVQENQIQECRVVERADGDGQEIQEVYVQPLSMSENLSKLAHKIDFYKDESDDKKGSSGDIEKESDDKNAISFQPSLWPWDSVRNKIKGSLTEMSVLLDVLNITKEKRYMILDQVSQPAPDPKPQLQLQLLSKKSALNEATNVLLNGAERLRRSQSEMGSKPQGDFHIELLKLRQNWRLKKAGKLILGDLSYKSAGSRYWQGGTFEVVKSTSVAEGSEATLPKGSLEVIIPSELEGVAYIQVEVKVVPEAMDLMSAILKIPSGLGTIPTDAYWQQKLEVAQNVLFCKEIFAHLAREAVQSKSSVPHLVVGNQIITNIFPGIQLSIVLCHSPGKEKEKKQSSAPHKLDHNHVLEHSLHQLLRELHYKNIHFSPPHPVTSVIGISKKRRLAGPSALSRSELAEMMESETLLHQIIKQTKHSVLRLRTMKTIDHYASMQKDPNLATHWNCTNNSLEASCRVVITSQGYDLRVWHSFVLNIGVDMVKAVTREGRVYTFSYEERELEDFIMWQISQHQLSVSQNLARMMGWQMLSTSTALGVGDMEDVGTASSLVLASPSHDRVLAIKSGPSSGVKVFLQCHSKDHNGKNRAVLKDIKWQSIGTDFQSVDLARFDGRSFASKFELLLAVLARSSK</sequence>
<evidence type="ECO:0000256" key="6">
    <source>
        <dbReference type="SAM" id="MobiDB-lite"/>
    </source>
</evidence>
<keyword evidence="4" id="KW-0804">Transcription</keyword>
<dbReference type="InterPro" id="IPR019313">
    <property type="entry name" value="Mediator_Med17"/>
</dbReference>
<organism evidence="7 8">
    <name type="scientific">Mizuhopecten yessoensis</name>
    <name type="common">Japanese scallop</name>
    <name type="synonym">Patinopecten yessoensis</name>
    <dbReference type="NCBI Taxonomy" id="6573"/>
    <lineage>
        <taxon>Eukaryota</taxon>
        <taxon>Metazoa</taxon>
        <taxon>Spiralia</taxon>
        <taxon>Lophotrochozoa</taxon>
        <taxon>Mollusca</taxon>
        <taxon>Bivalvia</taxon>
        <taxon>Autobranchia</taxon>
        <taxon>Pteriomorphia</taxon>
        <taxon>Pectinida</taxon>
        <taxon>Pectinoidea</taxon>
        <taxon>Pectinidae</taxon>
        <taxon>Mizuhopecten</taxon>
    </lineage>
</organism>
<dbReference type="GO" id="GO:0006357">
    <property type="term" value="P:regulation of transcription by RNA polymerase II"/>
    <property type="evidence" value="ECO:0007669"/>
    <property type="project" value="InterPro"/>
</dbReference>
<keyword evidence="3" id="KW-0805">Transcription regulation</keyword>
<evidence type="ECO:0000256" key="5">
    <source>
        <dbReference type="ARBA" id="ARBA00023242"/>
    </source>
</evidence>
<evidence type="ECO:0000256" key="2">
    <source>
        <dbReference type="ARBA" id="ARBA00005635"/>
    </source>
</evidence>
<comment type="subcellular location">
    <subcellularLocation>
        <location evidence="1">Nucleus</location>
    </subcellularLocation>
</comment>
<protein>
    <submittedName>
        <fullName evidence="7">Mediator of RNA polymerase II transcription subunit 17</fullName>
    </submittedName>
</protein>
<dbReference type="OrthoDB" id="10058398at2759"/>
<name>A0A210QEP6_MIZYE</name>
<dbReference type="PANTHER" id="PTHR13114:SF7">
    <property type="entry name" value="MEDIATOR OF RNA POLYMERASE II TRANSCRIPTION SUBUNIT 17"/>
    <property type="match status" value="1"/>
</dbReference>
<dbReference type="GO" id="GO:0070847">
    <property type="term" value="C:core mediator complex"/>
    <property type="evidence" value="ECO:0007669"/>
    <property type="project" value="TreeGrafter"/>
</dbReference>
<accession>A0A210QEP6</accession>
<dbReference type="GO" id="GO:0016592">
    <property type="term" value="C:mediator complex"/>
    <property type="evidence" value="ECO:0007669"/>
    <property type="project" value="InterPro"/>
</dbReference>
<evidence type="ECO:0000256" key="4">
    <source>
        <dbReference type="ARBA" id="ARBA00023163"/>
    </source>
</evidence>
<proteinExistence type="inferred from homology"/>